<dbReference type="GeneID" id="54555876"/>
<evidence type="ECO:0000259" key="3">
    <source>
        <dbReference type="Pfam" id="PF10304"/>
    </source>
</evidence>
<evidence type="ECO:0008006" key="7">
    <source>
        <dbReference type="Google" id="ProtNLM"/>
    </source>
</evidence>
<dbReference type="GO" id="GO:0009306">
    <property type="term" value="P:protein secretion"/>
    <property type="evidence" value="ECO:0007669"/>
    <property type="project" value="TreeGrafter"/>
</dbReference>
<name>A0A6A6JJH3_WESOR</name>
<comment type="similarity">
    <text evidence="1">Belongs to the Tango6 family.</text>
</comment>
<dbReference type="Pfam" id="PF10304">
    <property type="entry name" value="RTP1_C2"/>
    <property type="match status" value="1"/>
</dbReference>
<dbReference type="OrthoDB" id="39591at2759"/>
<dbReference type="InterPro" id="IPR039600">
    <property type="entry name" value="TANGO6/Rtp1"/>
</dbReference>
<dbReference type="RefSeq" id="XP_033653677.1">
    <property type="nucleotide sequence ID" value="XM_033802701.1"/>
</dbReference>
<dbReference type="EMBL" id="ML986494">
    <property type="protein sequence ID" value="KAF2276138.1"/>
    <property type="molecule type" value="Genomic_DNA"/>
</dbReference>
<evidence type="ECO:0000313" key="6">
    <source>
        <dbReference type="Proteomes" id="UP000800097"/>
    </source>
</evidence>
<dbReference type="Proteomes" id="UP000800097">
    <property type="component" value="Unassembled WGS sequence"/>
</dbReference>
<dbReference type="InterPro" id="IPR019414">
    <property type="entry name" value="Rtp1_C2"/>
</dbReference>
<dbReference type="AlphaFoldDB" id="A0A6A6JJH3"/>
<reference evidence="5" key="1">
    <citation type="journal article" date="2020" name="Stud. Mycol.">
        <title>101 Dothideomycetes genomes: a test case for predicting lifestyles and emergence of pathogens.</title>
        <authorList>
            <person name="Haridas S."/>
            <person name="Albert R."/>
            <person name="Binder M."/>
            <person name="Bloem J."/>
            <person name="Labutti K."/>
            <person name="Salamov A."/>
            <person name="Andreopoulos B."/>
            <person name="Baker S."/>
            <person name="Barry K."/>
            <person name="Bills G."/>
            <person name="Bluhm B."/>
            <person name="Cannon C."/>
            <person name="Castanera R."/>
            <person name="Culley D."/>
            <person name="Daum C."/>
            <person name="Ezra D."/>
            <person name="Gonzalez J."/>
            <person name="Henrissat B."/>
            <person name="Kuo A."/>
            <person name="Liang C."/>
            <person name="Lipzen A."/>
            <person name="Lutzoni F."/>
            <person name="Magnuson J."/>
            <person name="Mondo S."/>
            <person name="Nolan M."/>
            <person name="Ohm R."/>
            <person name="Pangilinan J."/>
            <person name="Park H.-J."/>
            <person name="Ramirez L."/>
            <person name="Alfaro M."/>
            <person name="Sun H."/>
            <person name="Tritt A."/>
            <person name="Yoshinaga Y."/>
            <person name="Zwiers L.-H."/>
            <person name="Turgeon B."/>
            <person name="Goodwin S."/>
            <person name="Spatafora J."/>
            <person name="Crous P."/>
            <person name="Grigoriev I."/>
        </authorList>
    </citation>
    <scope>NUCLEOTIDE SEQUENCE</scope>
    <source>
        <strain evidence="5">CBS 379.55</strain>
    </source>
</reference>
<keyword evidence="6" id="KW-1185">Reference proteome</keyword>
<feature type="domain" description="RNA polymerase II assembly factor Rtp1 C-terminal" evidence="4">
    <location>
        <begin position="696"/>
        <end position="813"/>
    </location>
</feature>
<dbReference type="Pfam" id="PF10363">
    <property type="entry name" value="RTP1_C1"/>
    <property type="match status" value="1"/>
</dbReference>
<dbReference type="PANTHER" id="PTHR20959">
    <property type="entry name" value="TRANSPORT AND GOLGI ORGANIZATION PROTEIN 6 FAMILY MEMBER"/>
    <property type="match status" value="1"/>
</dbReference>
<evidence type="ECO:0000256" key="1">
    <source>
        <dbReference type="ARBA" id="ARBA00005724"/>
    </source>
</evidence>
<evidence type="ECO:0000256" key="2">
    <source>
        <dbReference type="SAM" id="MobiDB-lite"/>
    </source>
</evidence>
<feature type="region of interest" description="Disordered" evidence="2">
    <location>
        <begin position="1056"/>
        <end position="1078"/>
    </location>
</feature>
<feature type="region of interest" description="Disordered" evidence="2">
    <location>
        <begin position="868"/>
        <end position="893"/>
    </location>
</feature>
<evidence type="ECO:0000259" key="4">
    <source>
        <dbReference type="Pfam" id="PF10363"/>
    </source>
</evidence>
<organism evidence="5 6">
    <name type="scientific">Westerdykella ornata</name>
    <dbReference type="NCBI Taxonomy" id="318751"/>
    <lineage>
        <taxon>Eukaryota</taxon>
        <taxon>Fungi</taxon>
        <taxon>Dikarya</taxon>
        <taxon>Ascomycota</taxon>
        <taxon>Pezizomycotina</taxon>
        <taxon>Dothideomycetes</taxon>
        <taxon>Pleosporomycetidae</taxon>
        <taxon>Pleosporales</taxon>
        <taxon>Sporormiaceae</taxon>
        <taxon>Westerdykella</taxon>
    </lineage>
</organism>
<feature type="domain" description="RNA polymerase II assembly factor Rtp1 C-terminal" evidence="3">
    <location>
        <begin position="996"/>
        <end position="1027"/>
    </location>
</feature>
<evidence type="ECO:0000313" key="5">
    <source>
        <dbReference type="EMBL" id="KAF2276138.1"/>
    </source>
</evidence>
<dbReference type="PANTHER" id="PTHR20959:SF1">
    <property type="entry name" value="TRANSPORT AND GOLGI ORGANIZATION PROTEIN 6 HOMOLOG"/>
    <property type="match status" value="1"/>
</dbReference>
<dbReference type="SUPFAM" id="SSF48371">
    <property type="entry name" value="ARM repeat"/>
    <property type="match status" value="1"/>
</dbReference>
<dbReference type="InterPro" id="IPR016024">
    <property type="entry name" value="ARM-type_fold"/>
</dbReference>
<sequence>MGGVEDAVDAASQFIGPYLKKGRSEARFKASSDGRGVSDADELLERALAHLQAINKEELAQDPNAPYDASLVGIVYGLLDLITSLGILPFLSSGVAYGQRPGSVLVSSLSVPPVHDDDRLSHVLQILIPIWEQEGVTGVHPLLAERILPDLLAATAELAYSPRSSEEYHATYKAQFAKIMDLTPIYRLLPLLTPWAEENIPAWLKQRLKKEVAMIPLRPDGIRHIIEFISMAYLSKNSKMPQDAGNVPRSQAPISLEAMPHVARLLVHPLTGMAEEEWFGRLEPQLWSLLDGAAGVELSRAAAHIIVEFLLHKATGAPGTVGWNLFVLPILRPLKPLEASATVRRDDTPDHVLVDERDLRLALQRLSVLASVLTRPGPMRKMVGIPLLQLWGLLEYGRARPALDSFWTRTTRNILTKYMAVACDPKQVELITTNLFYNGDGFWEYAPGSFGGVELRRRRNDQSEQHGVGDMIANIGLLDGHVASFVSILKDANVDDEHAGTLFVSITKRWLSVNRTAGSSKPSLTHEPDVDPLAALANAKLLEAMISALQQNFVRSPKHIIELMGQLLQNFVDGHKAKLGRTVDTSQPSRAALRHLVKRNAHTAEVATDAESEELTSFAISVLNNLVTSPNFQANANSELLDSIIPSLQYLSQPQSDPSLSSLITNASSNLLQMLQPSSTTPQEDDIQSKHRATLKSAITELTSPEPPNRTWALSIIRKLIQDPTALPVIDVPSTTHLLLSASVADPETYVHFAAIPVLVDLATRVPNPTVRILVDAIIDVEERSLRLTKEKDIQQALDFRLRVGEILNNLVMEDEFWIRAPTMGLRFSSLKMILDAALSVSSRRGQRKQTLSQRDLIAEQERKQQEEAEAAWGGPIPNLLDPEGENPDEQQERDALLKIVQGWEDTGIEEDVRMRASALSILSVILEKRLELLNQVAVDAGLQMALQILAIETGSEKAILRRAAVLVVMGLLRGMDALLERGKESASGLTMRSTEEVERVVSWVKDEDRDDLVRGHAENVLEGLETWKMKKLFKLDEEKFRLSADLGLEGQLQGLDVNPSSRSGEKGRKRLVVEEIE</sequence>
<protein>
    <recommendedName>
        <fullName evidence="7">RNA polymerase II assembly factor Rtp1 C-terminal domain-containing protein</fullName>
    </recommendedName>
</protein>
<gene>
    <name evidence="5" type="ORF">EI97DRAFT_501420</name>
</gene>
<dbReference type="InterPro" id="IPR019451">
    <property type="entry name" value="Rtp1_C1"/>
</dbReference>
<accession>A0A6A6JJH3</accession>
<proteinExistence type="inferred from homology"/>